<comment type="caution">
    <text evidence="8">The sequence shown here is derived from an EMBL/GenBank/DDBJ whole genome shotgun (WGS) entry which is preliminary data.</text>
</comment>
<evidence type="ECO:0000256" key="2">
    <source>
        <dbReference type="ARBA" id="ARBA00022448"/>
    </source>
</evidence>
<evidence type="ECO:0000313" key="9">
    <source>
        <dbReference type="Proteomes" id="UP000192257"/>
    </source>
</evidence>
<keyword evidence="3" id="KW-0967">Endosome</keyword>
<evidence type="ECO:0000256" key="6">
    <source>
        <dbReference type="SAM" id="MobiDB-lite"/>
    </source>
</evidence>
<dbReference type="SUPFAM" id="SSF140111">
    <property type="entry name" value="Endosomal sorting complex assembly domain"/>
    <property type="match status" value="1"/>
</dbReference>
<dbReference type="VEuPathDB" id="TriTrypDB:TM35_000172660"/>
<dbReference type="AlphaFoldDB" id="A0A1X0NUL1"/>
<sequence length="454" mass="51134">MIESTTAAPGKLDFEASLKHWSSPSNLIDIYKNHSSAYAVAGYLQEFLPHSMKYPAHINIVEKDKGRAISLCFLLRTFPKDRSTAYLVDVGVMIPHGFPASSPKCRVRIRDLNQKLTDNAFLDGFIVPLQRLTMLSNIQSPYPIIRIIEAVKREMEEDIYCFAKGAESYCNNKDSQNYSQGEGITTTVTLGSLDKPTYPIMKAKLPPLKGITTPSPVIINNKSRVRLLKEAAGAIFKLQLRQAKSYLDLREESFPLLCRLYKKREFMLQEVYEMRLVKNNLYQMYNLSERSLHKTESVRLIADSPEVHSTCIVPADELQARALELLGEIHASDDSLELLERSLKAGQLSCEEYVRRVSDVGREQFEARFLFGRVTEAVNRSATGTGPRLPQNTPRANAAQRHTGEPIKVPTKLENEEVLLREFPEVGTEMIKAVLNLANGSLSEARVQLKAMLS</sequence>
<dbReference type="Proteomes" id="UP000192257">
    <property type="component" value="Unassembled WGS sequence"/>
</dbReference>
<evidence type="ECO:0000259" key="7">
    <source>
        <dbReference type="PROSITE" id="PS51312"/>
    </source>
</evidence>
<proteinExistence type="predicted"/>
<dbReference type="GeneID" id="39986125"/>
<evidence type="ECO:0000256" key="5">
    <source>
        <dbReference type="PROSITE-ProRule" id="PRU00644"/>
    </source>
</evidence>
<dbReference type="OrthoDB" id="306304at2759"/>
<dbReference type="STRING" id="67003.A0A1X0NUL1"/>
<feature type="region of interest" description="Disordered" evidence="6">
    <location>
        <begin position="381"/>
        <end position="405"/>
    </location>
</feature>
<dbReference type="PROSITE" id="PS51312">
    <property type="entry name" value="SB"/>
    <property type="match status" value="1"/>
</dbReference>
<dbReference type="RefSeq" id="XP_028882460.1">
    <property type="nucleotide sequence ID" value="XM_029026345.1"/>
</dbReference>
<dbReference type="GO" id="GO:0015031">
    <property type="term" value="P:protein transport"/>
    <property type="evidence" value="ECO:0007669"/>
    <property type="project" value="UniProtKB-UniRule"/>
</dbReference>
<dbReference type="GO" id="GO:0005768">
    <property type="term" value="C:endosome"/>
    <property type="evidence" value="ECO:0007669"/>
    <property type="project" value="UniProtKB-SubCell"/>
</dbReference>
<protein>
    <recommendedName>
        <fullName evidence="7">SB domain-containing protein</fullName>
    </recommendedName>
</protein>
<organism evidence="8 9">
    <name type="scientific">Trypanosoma theileri</name>
    <dbReference type="NCBI Taxonomy" id="67003"/>
    <lineage>
        <taxon>Eukaryota</taxon>
        <taxon>Discoba</taxon>
        <taxon>Euglenozoa</taxon>
        <taxon>Kinetoplastea</taxon>
        <taxon>Metakinetoplastina</taxon>
        <taxon>Trypanosomatida</taxon>
        <taxon>Trypanosomatidae</taxon>
        <taxon>Trypanosoma</taxon>
    </lineage>
</organism>
<feature type="compositionally biased region" description="Polar residues" evidence="6">
    <location>
        <begin position="381"/>
        <end position="395"/>
    </location>
</feature>
<keyword evidence="4 5" id="KW-0653">Protein transport</keyword>
<evidence type="ECO:0000256" key="3">
    <source>
        <dbReference type="ARBA" id="ARBA00022753"/>
    </source>
</evidence>
<reference evidence="8 9" key="1">
    <citation type="submission" date="2017-03" db="EMBL/GenBank/DDBJ databases">
        <title>An alternative strategy for trypanosome survival in the mammalian bloodstream revealed through genome and transcriptome analysis of the ubiquitous bovine parasite Trypanosoma (Megatrypanum) theileri.</title>
        <authorList>
            <person name="Kelly S."/>
            <person name="Ivens A."/>
            <person name="Mott A."/>
            <person name="O'Neill E."/>
            <person name="Emms D."/>
            <person name="Macleod O."/>
            <person name="Voorheis P."/>
            <person name="Matthews J."/>
            <person name="Matthews K."/>
            <person name="Carrington M."/>
        </authorList>
    </citation>
    <scope>NUCLEOTIDE SEQUENCE [LARGE SCALE GENOMIC DNA]</scope>
    <source>
        <strain evidence="8">Edinburgh</strain>
    </source>
</reference>
<dbReference type="Pfam" id="PF09454">
    <property type="entry name" value="Vps23_core"/>
    <property type="match status" value="1"/>
</dbReference>
<dbReference type="InterPro" id="IPR037202">
    <property type="entry name" value="ESCRT_assembly_dom"/>
</dbReference>
<keyword evidence="9" id="KW-1185">Reference proteome</keyword>
<dbReference type="InterPro" id="IPR017916">
    <property type="entry name" value="SB_dom"/>
</dbReference>
<dbReference type="EMBL" id="NBCO01000017">
    <property type="protein sequence ID" value="ORC88394.1"/>
    <property type="molecule type" value="Genomic_DNA"/>
</dbReference>
<evidence type="ECO:0000256" key="1">
    <source>
        <dbReference type="ARBA" id="ARBA00004177"/>
    </source>
</evidence>
<evidence type="ECO:0000256" key="4">
    <source>
        <dbReference type="ARBA" id="ARBA00022927"/>
    </source>
</evidence>
<comment type="subcellular location">
    <subcellularLocation>
        <location evidence="1">Endosome</location>
    </subcellularLocation>
</comment>
<gene>
    <name evidence="8" type="ORF">TM35_000172660</name>
</gene>
<name>A0A1X0NUL1_9TRYP</name>
<evidence type="ECO:0000313" key="8">
    <source>
        <dbReference type="EMBL" id="ORC88394.1"/>
    </source>
</evidence>
<feature type="domain" description="SB" evidence="7">
    <location>
        <begin position="316"/>
        <end position="384"/>
    </location>
</feature>
<accession>A0A1X0NUL1</accession>
<dbReference type="Gene3D" id="6.10.140.820">
    <property type="match status" value="1"/>
</dbReference>
<keyword evidence="2 5" id="KW-0813">Transport</keyword>